<name>A0A672ZVI6_9TELE</name>
<dbReference type="GO" id="GO:0005765">
    <property type="term" value="C:lysosomal membrane"/>
    <property type="evidence" value="ECO:0007669"/>
    <property type="project" value="UniProtKB-SubCell"/>
</dbReference>
<dbReference type="InParanoid" id="A0A672ZVI6"/>
<sequence>MFDDSPSNKGFVVFLNLTHFYTKSVFFFFIITNLKQRLNFTNIPEGDSESFVGTLFVNVGFFCIAIGAVLVLMGLLGCCGAHKESKCLLLMFFSIVLIIFIAEVAAAVVALAEGLLRAWATPTLQNDYGSEPVVTKIWNTTMTELKCCGFTNYTDFMGSKFAKENGGSLPPSCCWTHSAPCSPEEALHICMYVCIILKMFSSFFCFFFKEKEGLHLKKDKYPSFKYPESSPY</sequence>
<dbReference type="Gene3D" id="1.10.1450.10">
    <property type="entry name" value="Tetraspanin"/>
    <property type="match status" value="1"/>
</dbReference>
<evidence type="ECO:0000313" key="9">
    <source>
        <dbReference type="Ensembl" id="ENSSORP00005020994.1"/>
    </source>
</evidence>
<dbReference type="PANTHER" id="PTHR19282">
    <property type="entry name" value="TETRASPANIN"/>
    <property type="match status" value="1"/>
</dbReference>
<keyword evidence="10" id="KW-1185">Reference proteome</keyword>
<protein>
    <submittedName>
        <fullName evidence="9">Tetraspanin 1</fullName>
    </submittedName>
</protein>
<evidence type="ECO:0000256" key="1">
    <source>
        <dbReference type="ARBA" id="ARBA00004155"/>
    </source>
</evidence>
<comment type="similarity">
    <text evidence="2">Belongs to the tetraspanin (TM4SF) family.</text>
</comment>
<dbReference type="Proteomes" id="UP000472271">
    <property type="component" value="Chromosome 4"/>
</dbReference>
<dbReference type="SUPFAM" id="SSF48652">
    <property type="entry name" value="Tetraspanin"/>
    <property type="match status" value="1"/>
</dbReference>
<reference evidence="9" key="2">
    <citation type="submission" date="2025-08" db="UniProtKB">
        <authorList>
            <consortium name="Ensembl"/>
        </authorList>
    </citation>
    <scope>IDENTIFICATION</scope>
</reference>
<dbReference type="PANTHER" id="PTHR19282:SF216">
    <property type="entry name" value="TETRASPANIN-1"/>
    <property type="match status" value="1"/>
</dbReference>
<dbReference type="PRINTS" id="PR00259">
    <property type="entry name" value="TMFOUR"/>
</dbReference>
<dbReference type="InterPro" id="IPR008952">
    <property type="entry name" value="Tetraspanin_EC2_sf"/>
</dbReference>
<keyword evidence="7" id="KW-0458">Lysosome</keyword>
<reference evidence="9" key="3">
    <citation type="submission" date="2025-09" db="UniProtKB">
        <authorList>
            <consortium name="Ensembl"/>
        </authorList>
    </citation>
    <scope>IDENTIFICATION</scope>
</reference>
<evidence type="ECO:0000256" key="2">
    <source>
        <dbReference type="ARBA" id="ARBA00006840"/>
    </source>
</evidence>
<dbReference type="Ensembl" id="ENSSORT00005021621.1">
    <property type="protein sequence ID" value="ENSSORP00005020994.1"/>
    <property type="gene ID" value="ENSSORG00005010249.1"/>
</dbReference>
<dbReference type="AlphaFoldDB" id="A0A672ZVI6"/>
<dbReference type="Pfam" id="PF00335">
    <property type="entry name" value="Tetraspanin"/>
    <property type="match status" value="1"/>
</dbReference>
<evidence type="ECO:0000256" key="5">
    <source>
        <dbReference type="ARBA" id="ARBA00023136"/>
    </source>
</evidence>
<evidence type="ECO:0000256" key="6">
    <source>
        <dbReference type="ARBA" id="ARBA00023180"/>
    </source>
</evidence>
<dbReference type="InterPro" id="IPR018503">
    <property type="entry name" value="Tetraspanin_CS"/>
</dbReference>
<feature type="transmembrane region" description="Helical" evidence="8">
    <location>
        <begin position="51"/>
        <end position="76"/>
    </location>
</feature>
<feature type="transmembrane region" description="Helical" evidence="8">
    <location>
        <begin position="12"/>
        <end position="31"/>
    </location>
</feature>
<dbReference type="PROSITE" id="PS00421">
    <property type="entry name" value="TM4_1"/>
    <property type="match status" value="1"/>
</dbReference>
<keyword evidence="6" id="KW-0325">Glycoprotein</keyword>
<proteinExistence type="inferred from homology"/>
<reference evidence="9" key="1">
    <citation type="submission" date="2019-06" db="EMBL/GenBank/DDBJ databases">
        <authorList>
            <consortium name="Wellcome Sanger Institute Data Sharing"/>
        </authorList>
    </citation>
    <scope>NUCLEOTIDE SEQUENCE [LARGE SCALE GENOMIC DNA]</scope>
</reference>
<evidence type="ECO:0000256" key="8">
    <source>
        <dbReference type="SAM" id="Phobius"/>
    </source>
</evidence>
<evidence type="ECO:0000256" key="3">
    <source>
        <dbReference type="ARBA" id="ARBA00022692"/>
    </source>
</evidence>
<keyword evidence="3 8" id="KW-0812">Transmembrane</keyword>
<keyword evidence="4 8" id="KW-1133">Transmembrane helix</keyword>
<evidence type="ECO:0000256" key="7">
    <source>
        <dbReference type="ARBA" id="ARBA00023228"/>
    </source>
</evidence>
<keyword evidence="5 8" id="KW-0472">Membrane</keyword>
<evidence type="ECO:0000313" key="10">
    <source>
        <dbReference type="Proteomes" id="UP000472271"/>
    </source>
</evidence>
<comment type="subcellular location">
    <subcellularLocation>
        <location evidence="1">Lysosome membrane</location>
        <topology evidence="1">Multi-pass membrane protein</topology>
    </subcellularLocation>
</comment>
<feature type="transmembrane region" description="Helical" evidence="8">
    <location>
        <begin position="186"/>
        <end position="208"/>
    </location>
</feature>
<dbReference type="InterPro" id="IPR018499">
    <property type="entry name" value="Tetraspanin/Peripherin"/>
</dbReference>
<dbReference type="GO" id="GO:0005886">
    <property type="term" value="C:plasma membrane"/>
    <property type="evidence" value="ECO:0007669"/>
    <property type="project" value="TreeGrafter"/>
</dbReference>
<evidence type="ECO:0000256" key="4">
    <source>
        <dbReference type="ARBA" id="ARBA00022989"/>
    </source>
</evidence>
<organism evidence="9 10">
    <name type="scientific">Sphaeramia orbicularis</name>
    <name type="common">orbiculate cardinalfish</name>
    <dbReference type="NCBI Taxonomy" id="375764"/>
    <lineage>
        <taxon>Eukaryota</taxon>
        <taxon>Metazoa</taxon>
        <taxon>Chordata</taxon>
        <taxon>Craniata</taxon>
        <taxon>Vertebrata</taxon>
        <taxon>Euteleostomi</taxon>
        <taxon>Actinopterygii</taxon>
        <taxon>Neopterygii</taxon>
        <taxon>Teleostei</taxon>
        <taxon>Neoteleostei</taxon>
        <taxon>Acanthomorphata</taxon>
        <taxon>Gobiaria</taxon>
        <taxon>Kurtiformes</taxon>
        <taxon>Apogonoidei</taxon>
        <taxon>Apogonidae</taxon>
        <taxon>Apogoninae</taxon>
        <taxon>Sphaeramia</taxon>
    </lineage>
</organism>
<feature type="transmembrane region" description="Helical" evidence="8">
    <location>
        <begin position="88"/>
        <end position="112"/>
    </location>
</feature>
<accession>A0A672ZVI6</accession>